<sequence>MSEERYALAVKGAGVGIWDWDMERGTLYWSPLFKEMAGLSPEEEPVTHDTFENLLHPDDRGLVENALRNHLFKRVPYDTEFRFSLPDGTVRWFRGRAQAVWNADGRAIRIAGSIYDITDQILASQQLQDSKARFLDFADAASEWFWESDIEHRYTYFSERLSEHAGVVPSAWLHLSRMDLAAEAMELPHWRQHVATLNAHRPFRNFEYEARGPNHETLWFRTSGKPVFDGVGGFLGYRGTGTNITTQKLTEIAHRRSEARAVRAEQILLDAIESLSDGFILLDANRCFLMCNSQYRRMFPAVASILTPGASYESICRYFAANRRFSDEWDQDTWVSRRLEPVGDGRSQEEQLSDGRWVRISDFPTKDGGVAGLRTDITKAKLQEQKLAKRERELLEAQKIARIGHWRLEVLTGEHEWSAGLYQIMKAPPGDYQPTMEDILSRIHEQDRDEAARRLAHCVATGSTTQWEYRIHNHEGDLMIWQSEGYCEFGADGSVTSVFGICRDVTNERQAEDMLRMAKDAAEAASKAKSDFLANMSHELRTPLNAIIGFSDMLSLEMLGPLGQRYLEYAQDINRSGRHLLELINDLLDMARIEAGKVVLHEEPVALDQVIDEALLLSRPVTSGTRHSIELDIPSPTPVLRVDRRSLKQVLINLLGNAVKFTPDGGRIAVTARVSSDGVAIVVTDSGIGIPRERIDDLGKPFSQVESGMARRHGGSGMGVFISKALVERHGGRLGIDSSLGNGTTVTIKLPLDRLMACSGS</sequence>
<dbReference type="Pfam" id="PF08447">
    <property type="entry name" value="PAS_3"/>
    <property type="match status" value="2"/>
</dbReference>
<feature type="domain" description="Histidine kinase" evidence="11">
    <location>
        <begin position="535"/>
        <end position="754"/>
    </location>
</feature>
<dbReference type="PROSITE" id="PS50112">
    <property type="entry name" value="PAS"/>
    <property type="match status" value="1"/>
</dbReference>
<keyword evidence="7" id="KW-0418">Kinase</keyword>
<comment type="catalytic activity">
    <reaction evidence="1">
        <text>ATP + protein L-histidine = ADP + protein N-phospho-L-histidine.</text>
        <dbReference type="EC" id="2.7.13.3"/>
    </reaction>
</comment>
<evidence type="ECO:0000256" key="7">
    <source>
        <dbReference type="ARBA" id="ARBA00022777"/>
    </source>
</evidence>
<name>W9H7J9_9PROT</name>
<dbReference type="NCBIfam" id="TIGR00229">
    <property type="entry name" value="sensory_box"/>
    <property type="match status" value="1"/>
</dbReference>
<keyword evidence="6" id="KW-0547">Nucleotide-binding</keyword>
<evidence type="ECO:0000256" key="6">
    <source>
        <dbReference type="ARBA" id="ARBA00022741"/>
    </source>
</evidence>
<feature type="domain" description="PAC" evidence="13">
    <location>
        <begin position="77"/>
        <end position="129"/>
    </location>
</feature>
<dbReference type="Pfam" id="PF02518">
    <property type="entry name" value="HATPase_c"/>
    <property type="match status" value="1"/>
</dbReference>
<dbReference type="InterPro" id="IPR035965">
    <property type="entry name" value="PAS-like_dom_sf"/>
</dbReference>
<evidence type="ECO:0000256" key="10">
    <source>
        <dbReference type="ARBA" id="ARBA00023136"/>
    </source>
</evidence>
<dbReference type="AlphaFoldDB" id="W9H7J9"/>
<dbReference type="InterPro" id="IPR001610">
    <property type="entry name" value="PAC"/>
</dbReference>
<keyword evidence="4" id="KW-0597">Phosphoprotein</keyword>
<dbReference type="GO" id="GO:0005886">
    <property type="term" value="C:plasma membrane"/>
    <property type="evidence" value="ECO:0007669"/>
    <property type="project" value="TreeGrafter"/>
</dbReference>
<keyword evidence="10" id="KW-0472">Membrane</keyword>
<feature type="domain" description="PAC" evidence="13">
    <location>
        <begin position="465"/>
        <end position="517"/>
    </location>
</feature>
<dbReference type="Pfam" id="PF13426">
    <property type="entry name" value="PAS_9"/>
    <property type="match status" value="1"/>
</dbReference>
<evidence type="ECO:0000259" key="12">
    <source>
        <dbReference type="PROSITE" id="PS50112"/>
    </source>
</evidence>
<feature type="domain" description="PAC" evidence="13">
    <location>
        <begin position="204"/>
        <end position="256"/>
    </location>
</feature>
<dbReference type="PROSITE" id="PS50113">
    <property type="entry name" value="PAC"/>
    <property type="match status" value="3"/>
</dbReference>
<dbReference type="CDD" id="cd00082">
    <property type="entry name" value="HisKA"/>
    <property type="match status" value="1"/>
</dbReference>
<comment type="caution">
    <text evidence="14">The sequence shown here is derived from an EMBL/GenBank/DDBJ whole genome shotgun (WGS) entry which is preliminary data.</text>
</comment>
<dbReference type="SMART" id="SM00091">
    <property type="entry name" value="PAS"/>
    <property type="match status" value="3"/>
</dbReference>
<evidence type="ECO:0000256" key="2">
    <source>
        <dbReference type="ARBA" id="ARBA00004370"/>
    </source>
</evidence>
<protein>
    <recommendedName>
        <fullName evidence="3">histidine kinase</fullName>
        <ecNumber evidence="3">2.7.13.3</ecNumber>
    </recommendedName>
</protein>
<dbReference type="FunFam" id="3.30.565.10:FF:000006">
    <property type="entry name" value="Sensor histidine kinase WalK"/>
    <property type="match status" value="1"/>
</dbReference>
<dbReference type="Proteomes" id="UP000019486">
    <property type="component" value="Unassembled WGS sequence"/>
</dbReference>
<dbReference type="InterPro" id="IPR004358">
    <property type="entry name" value="Sig_transdc_His_kin-like_C"/>
</dbReference>
<dbReference type="InterPro" id="IPR000700">
    <property type="entry name" value="PAS-assoc_C"/>
</dbReference>
<dbReference type="SUPFAM" id="SSF55785">
    <property type="entry name" value="PYP-like sensor domain (PAS domain)"/>
    <property type="match status" value="4"/>
</dbReference>
<dbReference type="CDD" id="cd16922">
    <property type="entry name" value="HATPase_EvgS-ArcB-TorS-like"/>
    <property type="match status" value="1"/>
</dbReference>
<dbReference type="InterPro" id="IPR036890">
    <property type="entry name" value="HATPase_C_sf"/>
</dbReference>
<accession>W9H7J9</accession>
<dbReference type="InterPro" id="IPR013655">
    <property type="entry name" value="PAS_fold_3"/>
</dbReference>
<evidence type="ECO:0000313" key="14">
    <source>
        <dbReference type="EMBL" id="EWY40741.1"/>
    </source>
</evidence>
<dbReference type="Pfam" id="PF00512">
    <property type="entry name" value="HisKA"/>
    <property type="match status" value="1"/>
</dbReference>
<keyword evidence="9" id="KW-0902">Two-component regulatory system</keyword>
<dbReference type="SUPFAM" id="SSF55874">
    <property type="entry name" value="ATPase domain of HSP90 chaperone/DNA topoisomerase II/histidine kinase"/>
    <property type="match status" value="1"/>
</dbReference>
<dbReference type="GO" id="GO:0005524">
    <property type="term" value="F:ATP binding"/>
    <property type="evidence" value="ECO:0007669"/>
    <property type="project" value="UniProtKB-KW"/>
</dbReference>
<evidence type="ECO:0000256" key="4">
    <source>
        <dbReference type="ARBA" id="ARBA00022553"/>
    </source>
</evidence>
<dbReference type="Gene3D" id="1.10.287.130">
    <property type="match status" value="1"/>
</dbReference>
<dbReference type="STRING" id="1385369.N825_32965"/>
<evidence type="ECO:0000313" key="15">
    <source>
        <dbReference type="Proteomes" id="UP000019486"/>
    </source>
</evidence>
<dbReference type="Gene3D" id="3.30.450.20">
    <property type="entry name" value="PAS domain"/>
    <property type="match status" value="4"/>
</dbReference>
<dbReference type="InterPro" id="IPR000014">
    <property type="entry name" value="PAS"/>
</dbReference>
<dbReference type="PANTHER" id="PTHR43047">
    <property type="entry name" value="TWO-COMPONENT HISTIDINE PROTEIN KINASE"/>
    <property type="match status" value="1"/>
</dbReference>
<dbReference type="GO" id="GO:0000155">
    <property type="term" value="F:phosphorelay sensor kinase activity"/>
    <property type="evidence" value="ECO:0007669"/>
    <property type="project" value="InterPro"/>
</dbReference>
<dbReference type="Pfam" id="PF12860">
    <property type="entry name" value="PAS_7"/>
    <property type="match status" value="1"/>
</dbReference>
<dbReference type="SMART" id="SM00388">
    <property type="entry name" value="HisKA"/>
    <property type="match status" value="1"/>
</dbReference>
<dbReference type="PRINTS" id="PR00344">
    <property type="entry name" value="BCTRLSENSOR"/>
</dbReference>
<dbReference type="SUPFAM" id="SSF47384">
    <property type="entry name" value="Homodimeric domain of signal transducing histidine kinase"/>
    <property type="match status" value="1"/>
</dbReference>
<dbReference type="GO" id="GO:0009927">
    <property type="term" value="F:histidine phosphotransfer kinase activity"/>
    <property type="evidence" value="ECO:0007669"/>
    <property type="project" value="TreeGrafter"/>
</dbReference>
<dbReference type="InterPro" id="IPR036097">
    <property type="entry name" value="HisK_dim/P_sf"/>
</dbReference>
<evidence type="ECO:0000256" key="8">
    <source>
        <dbReference type="ARBA" id="ARBA00022840"/>
    </source>
</evidence>
<dbReference type="FunFam" id="1.10.287.130:FF:000038">
    <property type="entry name" value="Sensory transduction histidine kinase"/>
    <property type="match status" value="1"/>
</dbReference>
<keyword evidence="8" id="KW-0067">ATP-binding</keyword>
<dbReference type="InterPro" id="IPR003661">
    <property type="entry name" value="HisK_dim/P_dom"/>
</dbReference>
<dbReference type="SMART" id="SM00387">
    <property type="entry name" value="HATPase_c"/>
    <property type="match status" value="1"/>
</dbReference>
<proteinExistence type="predicted"/>
<evidence type="ECO:0000256" key="3">
    <source>
        <dbReference type="ARBA" id="ARBA00012438"/>
    </source>
</evidence>
<dbReference type="Gene3D" id="2.10.70.100">
    <property type="match status" value="1"/>
</dbReference>
<comment type="subcellular location">
    <subcellularLocation>
        <location evidence="2">Membrane</location>
    </subcellularLocation>
</comment>
<gene>
    <name evidence="14" type="ORF">N825_32965</name>
</gene>
<dbReference type="InterPro" id="IPR005467">
    <property type="entry name" value="His_kinase_dom"/>
</dbReference>
<dbReference type="CDD" id="cd00130">
    <property type="entry name" value="PAS"/>
    <property type="match status" value="2"/>
</dbReference>
<evidence type="ECO:0000256" key="1">
    <source>
        <dbReference type="ARBA" id="ARBA00000085"/>
    </source>
</evidence>
<dbReference type="SMART" id="SM00086">
    <property type="entry name" value="PAC"/>
    <property type="match status" value="3"/>
</dbReference>
<evidence type="ECO:0000256" key="5">
    <source>
        <dbReference type="ARBA" id="ARBA00022679"/>
    </source>
</evidence>
<evidence type="ECO:0000256" key="9">
    <source>
        <dbReference type="ARBA" id="ARBA00023012"/>
    </source>
</evidence>
<evidence type="ECO:0000259" key="11">
    <source>
        <dbReference type="PROSITE" id="PS50109"/>
    </source>
</evidence>
<reference evidence="14 15" key="1">
    <citation type="submission" date="2013-08" db="EMBL/GenBank/DDBJ databases">
        <title>The genome sequence of Skermanella stibiiresistens.</title>
        <authorList>
            <person name="Zhu W."/>
            <person name="Wang G."/>
        </authorList>
    </citation>
    <scope>NUCLEOTIDE SEQUENCE [LARGE SCALE GENOMIC DNA]</scope>
    <source>
        <strain evidence="14 15">SB22</strain>
    </source>
</reference>
<dbReference type="PROSITE" id="PS50109">
    <property type="entry name" value="HIS_KIN"/>
    <property type="match status" value="1"/>
</dbReference>
<dbReference type="Gene3D" id="3.30.565.10">
    <property type="entry name" value="Histidine kinase-like ATPase, C-terminal domain"/>
    <property type="match status" value="1"/>
</dbReference>
<feature type="domain" description="PAS" evidence="12">
    <location>
        <begin position="2"/>
        <end position="74"/>
    </location>
</feature>
<evidence type="ECO:0000259" key="13">
    <source>
        <dbReference type="PROSITE" id="PS50113"/>
    </source>
</evidence>
<organism evidence="14 15">
    <name type="scientific">Skermanella stibiiresistens SB22</name>
    <dbReference type="NCBI Taxonomy" id="1385369"/>
    <lineage>
        <taxon>Bacteria</taxon>
        <taxon>Pseudomonadati</taxon>
        <taxon>Pseudomonadota</taxon>
        <taxon>Alphaproteobacteria</taxon>
        <taxon>Rhodospirillales</taxon>
        <taxon>Azospirillaceae</taxon>
        <taxon>Skermanella</taxon>
    </lineage>
</organism>
<keyword evidence="15" id="KW-1185">Reference proteome</keyword>
<dbReference type="InterPro" id="IPR003594">
    <property type="entry name" value="HATPase_dom"/>
</dbReference>
<dbReference type="PANTHER" id="PTHR43047:SF72">
    <property type="entry name" value="OSMOSENSING HISTIDINE PROTEIN KINASE SLN1"/>
    <property type="match status" value="1"/>
</dbReference>
<dbReference type="EMBL" id="AVFL01000006">
    <property type="protein sequence ID" value="EWY40741.1"/>
    <property type="molecule type" value="Genomic_DNA"/>
</dbReference>
<dbReference type="EC" id="2.7.13.3" evidence="3"/>
<keyword evidence="5" id="KW-0808">Transferase</keyword>